<dbReference type="RefSeq" id="WP_160736521.1">
    <property type="nucleotide sequence ID" value="NZ_WTYT01000004.1"/>
</dbReference>
<sequence length="185" mass="21326">MTQAQQNQEWLERAERAGSTQAEAYARFAALAPIAIPDMFGIWRGGGLPTGHRLDGLLETYGWFGKAFFSEERVFPLLFGEDHKLTRVNPRWLPLGLTEKWDFRKNPLPRTAVRQAMRLLDSKEPTARLARVDWLGIGSTAMIYDRLPIIDHFRQVTPNLLMGLMDLRGQPPFFFTLRRTQLTRI</sequence>
<proteinExistence type="predicted"/>
<dbReference type="Gene3D" id="2.40.128.580">
    <property type="entry name" value="GXWXG domain"/>
    <property type="match status" value="1"/>
</dbReference>
<dbReference type="Pfam" id="PF14232">
    <property type="entry name" value="DUF4334"/>
    <property type="match status" value="1"/>
</dbReference>
<gene>
    <name evidence="3" type="ORF">GRI91_09935</name>
</gene>
<keyword evidence="4" id="KW-1185">Reference proteome</keyword>
<evidence type="ECO:0000313" key="4">
    <source>
        <dbReference type="Proteomes" id="UP000438476"/>
    </source>
</evidence>
<name>A0A6I4T7V2_9SPHN</name>
<comment type="caution">
    <text evidence="3">The sequence shown here is derived from an EMBL/GenBank/DDBJ whole genome shotgun (WGS) entry which is preliminary data.</text>
</comment>
<feature type="domain" description="GXWXG" evidence="1">
    <location>
        <begin position="27"/>
        <end position="81"/>
    </location>
</feature>
<dbReference type="Proteomes" id="UP000438476">
    <property type="component" value="Unassembled WGS sequence"/>
</dbReference>
<evidence type="ECO:0000259" key="1">
    <source>
        <dbReference type="Pfam" id="PF14231"/>
    </source>
</evidence>
<feature type="domain" description="DUF4334" evidence="2">
    <location>
        <begin position="126"/>
        <end position="179"/>
    </location>
</feature>
<dbReference type="Pfam" id="PF14231">
    <property type="entry name" value="GXWXG"/>
    <property type="match status" value="1"/>
</dbReference>
<dbReference type="OrthoDB" id="8905397at2"/>
<dbReference type="EMBL" id="WTYT01000004">
    <property type="protein sequence ID" value="MXO66073.1"/>
    <property type="molecule type" value="Genomic_DNA"/>
</dbReference>
<evidence type="ECO:0000259" key="2">
    <source>
        <dbReference type="Pfam" id="PF14232"/>
    </source>
</evidence>
<protein>
    <submittedName>
        <fullName evidence="3">DUF4334 domain-containing protein</fullName>
    </submittedName>
</protein>
<accession>A0A6I4T7V2</accession>
<dbReference type="InterPro" id="IPR025951">
    <property type="entry name" value="GXWXG_dom"/>
</dbReference>
<evidence type="ECO:0000313" key="3">
    <source>
        <dbReference type="EMBL" id="MXO66073.1"/>
    </source>
</evidence>
<reference evidence="3 4" key="1">
    <citation type="submission" date="2019-12" db="EMBL/GenBank/DDBJ databases">
        <title>Genomic-based taxomic classification of the family Erythrobacteraceae.</title>
        <authorList>
            <person name="Xu L."/>
        </authorList>
    </citation>
    <scope>NUCLEOTIDE SEQUENCE [LARGE SCALE GENOMIC DNA]</scope>
    <source>
        <strain evidence="3 4">LMG 29518</strain>
    </source>
</reference>
<dbReference type="InterPro" id="IPR025568">
    <property type="entry name" value="DUF4334"/>
</dbReference>
<organism evidence="3 4">
    <name type="scientific">Altericroceibacterium endophyticum</name>
    <dbReference type="NCBI Taxonomy" id="1808508"/>
    <lineage>
        <taxon>Bacteria</taxon>
        <taxon>Pseudomonadati</taxon>
        <taxon>Pseudomonadota</taxon>
        <taxon>Alphaproteobacteria</taxon>
        <taxon>Sphingomonadales</taxon>
        <taxon>Erythrobacteraceae</taxon>
        <taxon>Altericroceibacterium</taxon>
    </lineage>
</organism>
<dbReference type="AlphaFoldDB" id="A0A6I4T7V2"/>